<dbReference type="GO" id="GO:0003677">
    <property type="term" value="F:DNA binding"/>
    <property type="evidence" value="ECO:0007669"/>
    <property type="project" value="InterPro"/>
</dbReference>
<evidence type="ECO:0000313" key="3">
    <source>
        <dbReference type="Proteomes" id="UP000057213"/>
    </source>
</evidence>
<sequence>MARPETEAKTVFGKRLRYVRLALGDPSRETLAKNFNMTKNSIAFYERGEREPNLSVLQAYRTLYGVNINWLLTGQGKMFDTEYTKGEFDWNYFIKKIEIIEDTLKDRDYADVLRKKADTLKESVDDSYKKLQQHFLTQDTSGGLNPKTAVSLLNIKANMTSSYTLSLFIDLLIRSVSYREAVANQ</sequence>
<accession>A0A0M4L721</accession>
<dbReference type="STRING" id="1318743.PU02_0794"/>
<gene>
    <name evidence="2" type="ORF">PU02_0794</name>
</gene>
<dbReference type="OrthoDB" id="528805at2"/>
<reference evidence="2 3" key="1">
    <citation type="journal article" date="2015" name="Genome Announc.">
        <title>Complete Genome Sequence of Bartonella ancashensis Strain 20.00, Isolated from the Blood of a Patient with Verruga Peruana.</title>
        <authorList>
            <person name="Hang J."/>
            <person name="Mullins K.E."/>
            <person name="Clifford R.J."/>
            <person name="Onmus-Leone F."/>
            <person name="Yang Y."/>
            <person name="Jiang J."/>
            <person name="Leguia M."/>
            <person name="Kasper M.R."/>
            <person name="Maguina C."/>
            <person name="Lesho E.P."/>
            <person name="Jarman R.G."/>
            <person name="Richards A.L."/>
            <person name="Blazes D."/>
        </authorList>
    </citation>
    <scope>NUCLEOTIDE SEQUENCE [LARGE SCALE GENOMIC DNA]</scope>
    <source>
        <strain evidence="2 3">20.00</strain>
    </source>
</reference>
<name>A0A0M4L721_9HYPH</name>
<feature type="domain" description="HTH cro/C1-type" evidence="1">
    <location>
        <begin position="27"/>
        <end position="71"/>
    </location>
</feature>
<dbReference type="AlphaFoldDB" id="A0A0M4L721"/>
<dbReference type="SMART" id="SM00530">
    <property type="entry name" value="HTH_XRE"/>
    <property type="match status" value="1"/>
</dbReference>
<dbReference type="Pfam" id="PF01381">
    <property type="entry name" value="HTH_3"/>
    <property type="match status" value="1"/>
</dbReference>
<organism evidence="2 3">
    <name type="scientific">Bartonella ancashensis</name>
    <dbReference type="NCBI Taxonomy" id="1318743"/>
    <lineage>
        <taxon>Bacteria</taxon>
        <taxon>Pseudomonadati</taxon>
        <taxon>Pseudomonadota</taxon>
        <taxon>Alphaproteobacteria</taxon>
        <taxon>Hyphomicrobiales</taxon>
        <taxon>Bartonellaceae</taxon>
        <taxon>Bartonella</taxon>
    </lineage>
</organism>
<dbReference type="PROSITE" id="PS50943">
    <property type="entry name" value="HTH_CROC1"/>
    <property type="match status" value="1"/>
</dbReference>
<dbReference type="CDD" id="cd00093">
    <property type="entry name" value="HTH_XRE"/>
    <property type="match status" value="1"/>
</dbReference>
<dbReference type="InterPro" id="IPR010982">
    <property type="entry name" value="Lambda_DNA-bd_dom_sf"/>
</dbReference>
<dbReference type="KEGG" id="banc:PU02_0794"/>
<evidence type="ECO:0000259" key="1">
    <source>
        <dbReference type="PROSITE" id="PS50943"/>
    </source>
</evidence>
<dbReference type="SUPFAM" id="SSF47413">
    <property type="entry name" value="lambda repressor-like DNA-binding domains"/>
    <property type="match status" value="1"/>
</dbReference>
<dbReference type="InterPro" id="IPR001387">
    <property type="entry name" value="Cro/C1-type_HTH"/>
</dbReference>
<dbReference type="Proteomes" id="UP000057213">
    <property type="component" value="Chromosome"/>
</dbReference>
<keyword evidence="3" id="KW-1185">Reference proteome</keyword>
<dbReference type="RefSeq" id="WP_053944127.1">
    <property type="nucleotide sequence ID" value="NZ_CP010401.1"/>
</dbReference>
<protein>
    <recommendedName>
        <fullName evidence="1">HTH cro/C1-type domain-containing protein</fullName>
    </recommendedName>
</protein>
<dbReference type="EMBL" id="CP010401">
    <property type="protein sequence ID" value="ALE03608.1"/>
    <property type="molecule type" value="Genomic_DNA"/>
</dbReference>
<dbReference type="Gene3D" id="1.10.260.40">
    <property type="entry name" value="lambda repressor-like DNA-binding domains"/>
    <property type="match status" value="1"/>
</dbReference>
<evidence type="ECO:0000313" key="2">
    <source>
        <dbReference type="EMBL" id="ALE03608.1"/>
    </source>
</evidence>
<proteinExistence type="predicted"/>
<dbReference type="PATRIC" id="fig|1318743.3.peg.807"/>